<dbReference type="AlphaFoldDB" id="A0A438GVQ5"/>
<dbReference type="GO" id="GO:0006952">
    <property type="term" value="P:defense response"/>
    <property type="evidence" value="ECO:0007669"/>
    <property type="project" value="UniProtKB-KW"/>
</dbReference>
<evidence type="ECO:0000313" key="2">
    <source>
        <dbReference type="EMBL" id="RVW76281.1"/>
    </source>
</evidence>
<keyword evidence="1" id="KW-0611">Plant defense</keyword>
<protein>
    <submittedName>
        <fullName evidence="2">Putative disease resistance protein</fullName>
    </submittedName>
</protein>
<evidence type="ECO:0000256" key="1">
    <source>
        <dbReference type="ARBA" id="ARBA00022821"/>
    </source>
</evidence>
<accession>A0A438GVQ5</accession>
<proteinExistence type="predicted"/>
<gene>
    <name evidence="2" type="primary">VvCHDp000512_38</name>
    <name evidence="2" type="ORF">CK203_057641</name>
</gene>
<evidence type="ECO:0000313" key="3">
    <source>
        <dbReference type="Proteomes" id="UP000288805"/>
    </source>
</evidence>
<comment type="caution">
    <text evidence="2">The sequence shown here is derived from an EMBL/GenBank/DDBJ whole genome shotgun (WGS) entry which is preliminary data.</text>
</comment>
<organism evidence="2 3">
    <name type="scientific">Vitis vinifera</name>
    <name type="common">Grape</name>
    <dbReference type="NCBI Taxonomy" id="29760"/>
    <lineage>
        <taxon>Eukaryota</taxon>
        <taxon>Viridiplantae</taxon>
        <taxon>Streptophyta</taxon>
        <taxon>Embryophyta</taxon>
        <taxon>Tracheophyta</taxon>
        <taxon>Spermatophyta</taxon>
        <taxon>Magnoliopsida</taxon>
        <taxon>eudicotyledons</taxon>
        <taxon>Gunneridae</taxon>
        <taxon>Pentapetalae</taxon>
        <taxon>rosids</taxon>
        <taxon>Vitales</taxon>
        <taxon>Vitaceae</taxon>
        <taxon>Viteae</taxon>
        <taxon>Vitis</taxon>
    </lineage>
</organism>
<dbReference type="EMBL" id="QGNW01000332">
    <property type="protein sequence ID" value="RVW76281.1"/>
    <property type="molecule type" value="Genomic_DNA"/>
</dbReference>
<dbReference type="Proteomes" id="UP000288805">
    <property type="component" value="Unassembled WGS sequence"/>
</dbReference>
<dbReference type="PANTHER" id="PTHR36766">
    <property type="entry name" value="PLANT BROAD-SPECTRUM MILDEW RESISTANCE PROTEIN RPW8"/>
    <property type="match status" value="1"/>
</dbReference>
<sequence>MLLLPLQLRPPSHPYKLFFHLPNWEKWLCCGCRHGEFPRLQELYIIQCPKLTGKLPKRLRSLKKLKILSCPQLHTASLRVPSISELVMIDYGKLQLKRPNGGFTSLQTSDIQISDISQWKQLPAGLQHLQIIKYASTELVCPTTLKTLHIYRSTKLDFLLPELFKGHLPFLEQFRICYGDLTSLGFLNIHNCPDLVFTELPALNSACYQIWGCSKLKLLAHNSSSLKRLILKRCPELLFQRGGLPSNLCALEIWDCDKLTPLVDLGLQMLVSLTHFTFKGGWEELESLPKDCPLPSILTTLKLENVSNLKSLDSMGLQQLTSLTNLSIYYCPELHSSGEEGLQHLTSLEELQISGCPALLSLIGSGLQHLASLKQLYINDCEKVGLQSYASLKKLHISFCPELQFLTQVGLQHFTSLEELCIPYCPKLQYLTKERLPASLSLLEIPKMPFAGTSGAD</sequence>
<reference evidence="2 3" key="1">
    <citation type="journal article" date="2018" name="PLoS Genet.">
        <title>Population sequencing reveals clonal diversity and ancestral inbreeding in the grapevine cultivar Chardonnay.</title>
        <authorList>
            <person name="Roach M.J."/>
            <person name="Johnson D.L."/>
            <person name="Bohlmann J."/>
            <person name="van Vuuren H.J."/>
            <person name="Jones S.J."/>
            <person name="Pretorius I.S."/>
            <person name="Schmidt S.A."/>
            <person name="Borneman A.R."/>
        </authorList>
    </citation>
    <scope>NUCLEOTIDE SEQUENCE [LARGE SCALE GENOMIC DNA]</scope>
    <source>
        <strain evidence="3">cv. Chardonnay</strain>
        <tissue evidence="2">Leaf</tissue>
    </source>
</reference>
<dbReference type="PANTHER" id="PTHR36766:SF40">
    <property type="entry name" value="DISEASE RESISTANCE PROTEIN RGA3"/>
    <property type="match status" value="1"/>
</dbReference>
<dbReference type="SUPFAM" id="SSF52047">
    <property type="entry name" value="RNI-like"/>
    <property type="match status" value="1"/>
</dbReference>
<name>A0A438GVQ5_VITVI</name>
<dbReference type="Gene3D" id="3.80.10.10">
    <property type="entry name" value="Ribonuclease Inhibitor"/>
    <property type="match status" value="3"/>
</dbReference>
<dbReference type="InterPro" id="IPR032675">
    <property type="entry name" value="LRR_dom_sf"/>
</dbReference>